<dbReference type="RefSeq" id="WP_110270055.1">
    <property type="nucleotide sequence ID" value="NZ_CP029289.2"/>
</dbReference>
<sequence>MVVKEIIYKHLSSTSISEFYEGEYWPSQIWNCMRKQYYSRISPIPQTLDSAKITILGTIIHEFIADILKKEENIKVMSEVPVRIPHPSDNIVITGRADDIILVSVGRTRYVIEVKTVEDVEEKKLKRYIPKKEHRAQLNLYLKAFPNSKGILLYVDRGNFEIEEFEVEFDQDLYNETVKRVEDLHNYLMRKTLPSAEAKNNPEMRWQCDYCDYRAKCEREDKH</sequence>
<accession>A0A2U9IE12</accession>
<dbReference type="KEGG" id="abri:DFR85_05775"/>
<dbReference type="InterPro" id="IPR051827">
    <property type="entry name" value="Cas4_exonuclease"/>
</dbReference>
<protein>
    <recommendedName>
        <fullName evidence="2">PD-(D/E)XK endonuclease-like domain-containing protein</fullName>
    </recommendedName>
</protein>
<evidence type="ECO:0000259" key="2">
    <source>
        <dbReference type="Pfam" id="PF12705"/>
    </source>
</evidence>
<dbReference type="AlphaFoldDB" id="A0A2U9IE12"/>
<dbReference type="Pfam" id="PF12705">
    <property type="entry name" value="PDDEXK_1"/>
    <property type="match status" value="1"/>
</dbReference>
<organism evidence="3 4">
    <name type="scientific">Acidianus brierleyi</name>
    <dbReference type="NCBI Taxonomy" id="41673"/>
    <lineage>
        <taxon>Archaea</taxon>
        <taxon>Thermoproteota</taxon>
        <taxon>Thermoprotei</taxon>
        <taxon>Sulfolobales</taxon>
        <taxon>Sulfolobaceae</taxon>
        <taxon>Acidianus</taxon>
    </lineage>
</organism>
<dbReference type="Proteomes" id="UP000248044">
    <property type="component" value="Chromosome"/>
</dbReference>
<dbReference type="InterPro" id="IPR011604">
    <property type="entry name" value="PDDEXK-like_dom_sf"/>
</dbReference>
<proteinExistence type="predicted"/>
<evidence type="ECO:0000313" key="3">
    <source>
        <dbReference type="EMBL" id="AWR94174.1"/>
    </source>
</evidence>
<feature type="domain" description="PD-(D/E)XK endonuclease-like" evidence="2">
    <location>
        <begin position="78"/>
        <end position="217"/>
    </location>
</feature>
<dbReference type="InterPro" id="IPR038726">
    <property type="entry name" value="PDDEXK_AddAB-type"/>
</dbReference>
<reference evidence="3 4" key="1">
    <citation type="submission" date="2018-05" db="EMBL/GenBank/DDBJ databases">
        <title>Complete Genome Sequences of Extremely Thermoacidophilic, Metal-Mobilizing Type-Strain Members of the Archaeal Family Sulfolobaceae: Acidianus brierleyi DSM-1651T, Acidianus sulfidivorans DSM-18786T, Metallosphaera hakonensis DSM-7519T, and Metallosphaera prunae DSM-10039T.</title>
        <authorList>
            <person name="Counts J.A."/>
            <person name="Kelly R.M."/>
        </authorList>
    </citation>
    <scope>NUCLEOTIDE SEQUENCE [LARGE SCALE GENOMIC DNA]</scope>
    <source>
        <strain evidence="3 4">DSM 1651</strain>
    </source>
</reference>
<comment type="cofactor">
    <cofactor evidence="1">
        <name>Mn(2+)</name>
        <dbReference type="ChEBI" id="CHEBI:29035"/>
    </cofactor>
</comment>
<dbReference type="OrthoDB" id="10444at2157"/>
<dbReference type="PANTHER" id="PTHR36531">
    <property type="entry name" value="CRISPR-ASSOCIATED EXONUCLEASE CAS4"/>
    <property type="match status" value="1"/>
</dbReference>
<dbReference type="EMBL" id="CP029289">
    <property type="protein sequence ID" value="AWR94174.1"/>
    <property type="molecule type" value="Genomic_DNA"/>
</dbReference>
<evidence type="ECO:0000313" key="4">
    <source>
        <dbReference type="Proteomes" id="UP000248044"/>
    </source>
</evidence>
<keyword evidence="4" id="KW-1185">Reference proteome</keyword>
<dbReference type="GeneID" id="36831645"/>
<dbReference type="PANTHER" id="PTHR36531:SF2">
    <property type="entry name" value="CRISPR-ASSOCIATED EXONUCLEASE CAS4"/>
    <property type="match status" value="1"/>
</dbReference>
<dbReference type="Gene3D" id="3.90.320.10">
    <property type="match status" value="1"/>
</dbReference>
<name>A0A2U9IE12_9CREN</name>
<gene>
    <name evidence="3" type="ORF">DFR85_05775</name>
</gene>
<evidence type="ECO:0000256" key="1">
    <source>
        <dbReference type="ARBA" id="ARBA00001936"/>
    </source>
</evidence>